<feature type="compositionally biased region" description="Polar residues" evidence="1">
    <location>
        <begin position="1"/>
        <end position="11"/>
    </location>
</feature>
<proteinExistence type="predicted"/>
<feature type="region of interest" description="Disordered" evidence="1">
    <location>
        <begin position="1"/>
        <end position="67"/>
    </location>
</feature>
<dbReference type="Gramene" id="MELO3C026315.2.1">
    <property type="protein sequence ID" value="MELO3C026315.2.1"/>
    <property type="gene ID" value="MELO3C026315.2"/>
</dbReference>
<dbReference type="EnsemblPlants" id="MELO3C026315.2.1">
    <property type="protein sequence ID" value="MELO3C026315.2.1"/>
    <property type="gene ID" value="MELO3C026315.2"/>
</dbReference>
<sequence length="67" mass="7333">MEENVKNNYSGIQEKGDELRLTKGSSSVEGEETQRSNQNSSSGVRTKMVGILCEGGDGNGRDDWRPN</sequence>
<feature type="compositionally biased region" description="Polar residues" evidence="1">
    <location>
        <begin position="35"/>
        <end position="44"/>
    </location>
</feature>
<dbReference type="AlphaFoldDB" id="A0A9I9DZG5"/>
<reference evidence="2" key="1">
    <citation type="submission" date="2023-03" db="UniProtKB">
        <authorList>
            <consortium name="EnsemblPlants"/>
        </authorList>
    </citation>
    <scope>IDENTIFICATION</scope>
</reference>
<evidence type="ECO:0000256" key="1">
    <source>
        <dbReference type="SAM" id="MobiDB-lite"/>
    </source>
</evidence>
<evidence type="ECO:0000313" key="2">
    <source>
        <dbReference type="EnsemblPlants" id="MELO3C026315.2.1"/>
    </source>
</evidence>
<accession>A0A9I9DZG5</accession>
<name>A0A9I9DZG5_CUCME</name>
<organism evidence="2">
    <name type="scientific">Cucumis melo</name>
    <name type="common">Muskmelon</name>
    <dbReference type="NCBI Taxonomy" id="3656"/>
    <lineage>
        <taxon>Eukaryota</taxon>
        <taxon>Viridiplantae</taxon>
        <taxon>Streptophyta</taxon>
        <taxon>Embryophyta</taxon>
        <taxon>Tracheophyta</taxon>
        <taxon>Spermatophyta</taxon>
        <taxon>Magnoliopsida</taxon>
        <taxon>eudicotyledons</taxon>
        <taxon>Gunneridae</taxon>
        <taxon>Pentapetalae</taxon>
        <taxon>rosids</taxon>
        <taxon>fabids</taxon>
        <taxon>Cucurbitales</taxon>
        <taxon>Cucurbitaceae</taxon>
        <taxon>Benincaseae</taxon>
        <taxon>Cucumis</taxon>
    </lineage>
</organism>
<protein>
    <submittedName>
        <fullName evidence="2">Uncharacterized protein</fullName>
    </submittedName>
</protein>